<reference evidence="2 3" key="1">
    <citation type="submission" date="2018-11" db="EMBL/GenBank/DDBJ databases">
        <authorList>
            <consortium name="Pathogen Informatics"/>
        </authorList>
    </citation>
    <scope>NUCLEOTIDE SEQUENCE [LARGE SCALE GENOMIC DNA]</scope>
</reference>
<gene>
    <name evidence="2" type="ORF">GPUH_LOCUS11895</name>
</gene>
<evidence type="ECO:0000256" key="1">
    <source>
        <dbReference type="SAM" id="MobiDB-lite"/>
    </source>
</evidence>
<organism evidence="2 3">
    <name type="scientific">Gongylonema pulchrum</name>
    <dbReference type="NCBI Taxonomy" id="637853"/>
    <lineage>
        <taxon>Eukaryota</taxon>
        <taxon>Metazoa</taxon>
        <taxon>Ecdysozoa</taxon>
        <taxon>Nematoda</taxon>
        <taxon>Chromadorea</taxon>
        <taxon>Rhabditida</taxon>
        <taxon>Spirurina</taxon>
        <taxon>Spiruromorpha</taxon>
        <taxon>Spiruroidea</taxon>
        <taxon>Gongylonematidae</taxon>
        <taxon>Gongylonema</taxon>
    </lineage>
</organism>
<dbReference type="OrthoDB" id="5844009at2759"/>
<dbReference type="Proteomes" id="UP000271098">
    <property type="component" value="Unassembled WGS sequence"/>
</dbReference>
<sequence>MIRSERYATTRRAVAKCSMVFRDTFEEARVDPQELIETPLTLIVQQPTDIPTEPRQLERGFADTALSHS</sequence>
<proteinExistence type="predicted"/>
<dbReference type="EMBL" id="UYRT01078881">
    <property type="protein sequence ID" value="VDN19463.1"/>
    <property type="molecule type" value="Genomic_DNA"/>
</dbReference>
<dbReference type="AlphaFoldDB" id="A0A3P7M7W3"/>
<evidence type="ECO:0000313" key="2">
    <source>
        <dbReference type="EMBL" id="VDN19463.1"/>
    </source>
</evidence>
<keyword evidence="3" id="KW-1185">Reference proteome</keyword>
<name>A0A3P7M7W3_9BILA</name>
<accession>A0A3P7M7W3</accession>
<protein>
    <submittedName>
        <fullName evidence="2">Uncharacterized protein</fullName>
    </submittedName>
</protein>
<feature type="region of interest" description="Disordered" evidence="1">
    <location>
        <begin position="46"/>
        <end position="69"/>
    </location>
</feature>
<evidence type="ECO:0000313" key="3">
    <source>
        <dbReference type="Proteomes" id="UP000271098"/>
    </source>
</evidence>